<feature type="region of interest" description="Disordered" evidence="8">
    <location>
        <begin position="144"/>
        <end position="185"/>
    </location>
</feature>
<protein>
    <submittedName>
        <fullName evidence="9">Dynein cytoplasmic 1 intermediate chain 1</fullName>
    </submittedName>
</protein>
<dbReference type="SUPFAM" id="SSF50978">
    <property type="entry name" value="WD40 repeat-like"/>
    <property type="match status" value="1"/>
</dbReference>
<dbReference type="InterPro" id="IPR050687">
    <property type="entry name" value="Dynein_IC"/>
</dbReference>
<evidence type="ECO:0000256" key="4">
    <source>
        <dbReference type="ARBA" id="ARBA00022574"/>
    </source>
</evidence>
<comment type="subcellular location">
    <subcellularLocation>
        <location evidence="1">Cytoplasm</location>
        <location evidence="1">Cytoskeleton</location>
    </subcellularLocation>
</comment>
<reference evidence="9 10" key="1">
    <citation type="journal article" date="2011" name="Genome Biol. Evol.">
        <title>Integration of the genetic map and genome assembly of fugu facilitates insights into distinct features of genome evolution in teleosts and mammals.</title>
        <authorList>
            <person name="Kai W."/>
            <person name="Kikuchi K."/>
            <person name="Tohari S."/>
            <person name="Chew A.K."/>
            <person name="Tay A."/>
            <person name="Fujiwara A."/>
            <person name="Hosoya S."/>
            <person name="Suetake H."/>
            <person name="Naruse K."/>
            <person name="Brenner S."/>
            <person name="Suzuki Y."/>
            <person name="Venkatesh B."/>
        </authorList>
    </citation>
    <scope>NUCLEOTIDE SEQUENCE [LARGE SCALE GENOMIC DNA]</scope>
</reference>
<dbReference type="AlphaFoldDB" id="A0A674PDT8"/>
<organism evidence="9 10">
    <name type="scientific">Takifugu rubripes</name>
    <name type="common">Japanese pufferfish</name>
    <name type="synonym">Fugu rubripes</name>
    <dbReference type="NCBI Taxonomy" id="31033"/>
    <lineage>
        <taxon>Eukaryota</taxon>
        <taxon>Metazoa</taxon>
        <taxon>Chordata</taxon>
        <taxon>Craniata</taxon>
        <taxon>Vertebrata</taxon>
        <taxon>Euteleostomi</taxon>
        <taxon>Actinopterygii</taxon>
        <taxon>Neopterygii</taxon>
        <taxon>Teleostei</taxon>
        <taxon>Neoteleostei</taxon>
        <taxon>Acanthomorphata</taxon>
        <taxon>Eupercaria</taxon>
        <taxon>Tetraodontiformes</taxon>
        <taxon>Tetradontoidea</taxon>
        <taxon>Tetraodontidae</taxon>
        <taxon>Takifugu</taxon>
    </lineage>
</organism>
<keyword evidence="5" id="KW-0677">Repeat</keyword>
<dbReference type="GeneTree" id="ENSGT00940000156032"/>
<dbReference type="Ensembl" id="ENSTRUT00000088211.1">
    <property type="protein sequence ID" value="ENSTRUP00000083877.1"/>
    <property type="gene ID" value="ENSTRUG00000020585.2"/>
</dbReference>
<feature type="compositionally biased region" description="Basic and acidic residues" evidence="8">
    <location>
        <begin position="20"/>
        <end position="54"/>
    </location>
</feature>
<reference evidence="9" key="3">
    <citation type="submission" date="2025-09" db="UniProtKB">
        <authorList>
            <consortium name="Ensembl"/>
        </authorList>
    </citation>
    <scope>IDENTIFICATION</scope>
</reference>
<dbReference type="Proteomes" id="UP000005226">
    <property type="component" value="Chromosome 12"/>
</dbReference>
<keyword evidence="10" id="KW-1185">Reference proteome</keyword>
<dbReference type="InterPro" id="IPR015943">
    <property type="entry name" value="WD40/YVTN_repeat-like_dom_sf"/>
</dbReference>
<feature type="compositionally biased region" description="Low complexity" evidence="8">
    <location>
        <begin position="74"/>
        <end position="85"/>
    </location>
</feature>
<evidence type="ECO:0000313" key="9">
    <source>
        <dbReference type="Ensembl" id="ENSTRUP00000083877.1"/>
    </source>
</evidence>
<dbReference type="PANTHER" id="PTHR12442:SF34">
    <property type="entry name" value="CYTOPLASMIC DYNEIN 1 INTERMEDIATE CHAIN 1"/>
    <property type="match status" value="1"/>
</dbReference>
<dbReference type="PROSITE" id="PS50082">
    <property type="entry name" value="WD_REPEATS_2"/>
    <property type="match status" value="1"/>
</dbReference>
<feature type="repeat" description="WD" evidence="7">
    <location>
        <begin position="459"/>
        <end position="506"/>
    </location>
</feature>
<keyword evidence="3" id="KW-0963">Cytoplasm</keyword>
<proteinExistence type="inferred from homology"/>
<dbReference type="PANTHER" id="PTHR12442">
    <property type="entry name" value="DYNEIN INTERMEDIATE CHAIN"/>
    <property type="match status" value="1"/>
</dbReference>
<dbReference type="GO" id="GO:0010970">
    <property type="term" value="P:transport along microtubule"/>
    <property type="evidence" value="ECO:0007669"/>
    <property type="project" value="TreeGrafter"/>
</dbReference>
<dbReference type="Pfam" id="PF11540">
    <property type="entry name" value="Dynein_IC2"/>
    <property type="match status" value="1"/>
</dbReference>
<dbReference type="FunFam" id="2.130.10.10:FF:001787">
    <property type="entry name" value="Dynein, cytoplasmic 1, intermediate chain 1"/>
    <property type="match status" value="1"/>
</dbReference>
<feature type="region of interest" description="Disordered" evidence="8">
    <location>
        <begin position="1"/>
        <end position="114"/>
    </location>
</feature>
<evidence type="ECO:0000313" key="10">
    <source>
        <dbReference type="Proteomes" id="UP000005226"/>
    </source>
</evidence>
<dbReference type="Pfam" id="PF00400">
    <property type="entry name" value="WD40"/>
    <property type="match status" value="1"/>
</dbReference>
<feature type="compositionally biased region" description="Basic and acidic residues" evidence="8">
    <location>
        <begin position="1"/>
        <end position="13"/>
    </location>
</feature>
<dbReference type="GO" id="GO:0045504">
    <property type="term" value="F:dynein heavy chain binding"/>
    <property type="evidence" value="ECO:0007669"/>
    <property type="project" value="TreeGrafter"/>
</dbReference>
<evidence type="ECO:0000256" key="8">
    <source>
        <dbReference type="SAM" id="MobiDB-lite"/>
    </source>
</evidence>
<reference evidence="9" key="2">
    <citation type="submission" date="2025-08" db="UniProtKB">
        <authorList>
            <consortium name="Ensembl"/>
        </authorList>
    </citation>
    <scope>IDENTIFICATION</scope>
</reference>
<dbReference type="SMART" id="SM00320">
    <property type="entry name" value="WD40"/>
    <property type="match status" value="6"/>
</dbReference>
<sequence>MSDKSDLKAELERKKQRLAQIREEKKRKEEERKKKEWCFRHQDSDLDRKRRETEALLQSIGISPEPSLVPTPVSPSKSVSTPSETGSQDSADGGAASRTLQWDTDPSVLQLQADSELGRRMQRLGASKITQVDFLPREMVSYSKETQTPLNAHLSEEEEEDEEMAQVKPGLESEQQDDEDSRETKEGCFGALRELTEEERQQILHSSEFQSFLDCSIRVVERALAEDGDIFFDYGGRDLEDKEGDLGSGSRLALCRLFYDEHWSKHRVITCLDWSPQYPELLVASYNNNEDAPHEPDGVALVWNIKFKKATPEYIFHCQSPVVSVGFARFHPNLVVGGTYSGQIVLWDNRSHRRTPVQRTPLSAAAHTHPVYCVNVVGTQNANNLITVSTDGRMCSWSLDMLSQPQETMELVYNKSKPVAVTCMAFPTGDVNNYVVGSEEGTVYTASRHGSKAGICEMFEGHQGPVTGISCHGAVGTVDFSHLFITSSFDWTVKLWSTKHNKPLYSFEDNADYVYDVMWSPVHPAMFAAVDGMGRLDLWNLNNDTEVPTASVTVEGASALNRVRWSSAGKEVAVGDSEGRVWIYDTGELSATHADDWGRFARTLMEIRANQADGEEEGPMELAP</sequence>
<evidence type="ECO:0000256" key="3">
    <source>
        <dbReference type="ARBA" id="ARBA00022490"/>
    </source>
</evidence>
<dbReference type="InterPro" id="IPR001680">
    <property type="entry name" value="WD40_rpt"/>
</dbReference>
<evidence type="ECO:0000256" key="7">
    <source>
        <dbReference type="PROSITE-ProRule" id="PRU00221"/>
    </source>
</evidence>
<dbReference type="GO" id="GO:0045503">
    <property type="term" value="F:dynein light chain binding"/>
    <property type="evidence" value="ECO:0007669"/>
    <property type="project" value="TreeGrafter"/>
</dbReference>
<feature type="compositionally biased region" description="Polar residues" evidence="8">
    <location>
        <begin position="98"/>
        <end position="113"/>
    </location>
</feature>
<accession>A0A674PDT8</accession>
<gene>
    <name evidence="9" type="primary">dync1i1</name>
</gene>
<comment type="similarity">
    <text evidence="2">Belongs to the dynein intermediate chain family.</text>
</comment>
<keyword evidence="4 7" id="KW-0853">WD repeat</keyword>
<evidence type="ECO:0000256" key="1">
    <source>
        <dbReference type="ARBA" id="ARBA00004245"/>
    </source>
</evidence>
<name>A0A674PDT8_TAKRU</name>
<evidence type="ECO:0000256" key="5">
    <source>
        <dbReference type="ARBA" id="ARBA00022737"/>
    </source>
</evidence>
<evidence type="ECO:0000256" key="6">
    <source>
        <dbReference type="ARBA" id="ARBA00023212"/>
    </source>
</evidence>
<keyword evidence="6" id="KW-0206">Cytoskeleton</keyword>
<dbReference type="FunFam" id="2.130.10.10:FF:000566">
    <property type="entry name" value="Dynein cytoplasmic 1 intermediate chain 1"/>
    <property type="match status" value="1"/>
</dbReference>
<dbReference type="Gene3D" id="2.130.10.10">
    <property type="entry name" value="YVTN repeat-like/Quinoprotein amine dehydrogenase"/>
    <property type="match status" value="2"/>
</dbReference>
<dbReference type="GO" id="GO:0005868">
    <property type="term" value="C:cytoplasmic dynein complex"/>
    <property type="evidence" value="ECO:0007669"/>
    <property type="project" value="InterPro"/>
</dbReference>
<dbReference type="InterPro" id="IPR036322">
    <property type="entry name" value="WD40_repeat_dom_sf"/>
</dbReference>
<dbReference type="InterPro" id="IPR025956">
    <property type="entry name" value="DYNC1I1/DYNC1I2"/>
</dbReference>
<evidence type="ECO:0000256" key="2">
    <source>
        <dbReference type="ARBA" id="ARBA00011059"/>
    </source>
</evidence>